<dbReference type="SUPFAM" id="SSF47413">
    <property type="entry name" value="lambda repressor-like DNA-binding domains"/>
    <property type="match status" value="1"/>
</dbReference>
<dbReference type="EMBL" id="JXJQ01000008">
    <property type="protein sequence ID" value="KJY61701.1"/>
    <property type="molecule type" value="Genomic_DNA"/>
</dbReference>
<keyword evidence="3" id="KW-1185">Reference proteome</keyword>
<dbReference type="GO" id="GO:0003677">
    <property type="term" value="F:DNA binding"/>
    <property type="evidence" value="ECO:0007669"/>
    <property type="project" value="InterPro"/>
</dbReference>
<evidence type="ECO:0000313" key="2">
    <source>
        <dbReference type="EMBL" id="KJY61701.1"/>
    </source>
</evidence>
<dbReference type="InterPro" id="IPR010982">
    <property type="entry name" value="Lambda_DNA-bd_dom_sf"/>
</dbReference>
<comment type="caution">
    <text evidence="2">The sequence shown here is derived from an EMBL/GenBank/DDBJ whole genome shotgun (WGS) entry which is preliminary data.</text>
</comment>
<reference evidence="2 3" key="1">
    <citation type="submission" date="2015-01" db="EMBL/GenBank/DDBJ databases">
        <title>Comparative genomics of the lactic acid bacteria isolated from the honey bee gut.</title>
        <authorList>
            <person name="Ellegaard K.M."/>
            <person name="Tamarit D."/>
            <person name="Javelind E."/>
            <person name="Olofsson T."/>
            <person name="Andersson S.G."/>
            <person name="Vasquez A."/>
        </authorList>
    </citation>
    <scope>NUCLEOTIDE SEQUENCE [LARGE SCALE GENOMIC DNA]</scope>
    <source>
        <strain evidence="2 3">Bin4</strain>
    </source>
</reference>
<name>A0A0F4LVY7_9LACO</name>
<gene>
    <name evidence="2" type="ORF">JG30_07500</name>
</gene>
<dbReference type="CDD" id="cd00093">
    <property type="entry name" value="HTH_XRE"/>
    <property type="match status" value="1"/>
</dbReference>
<accession>A0A0F4LVY7</accession>
<dbReference type="STRING" id="1218492.JG30_07500"/>
<dbReference type="SMART" id="SM00530">
    <property type="entry name" value="HTH_XRE"/>
    <property type="match status" value="1"/>
</dbReference>
<dbReference type="HOGENOM" id="CLU_066192_4_0_9"/>
<dbReference type="Pfam" id="PF01381">
    <property type="entry name" value="HTH_3"/>
    <property type="match status" value="1"/>
</dbReference>
<protein>
    <submittedName>
        <fullName evidence="2">Prophage Lp1 protein 8</fullName>
    </submittedName>
</protein>
<evidence type="ECO:0000313" key="3">
    <source>
        <dbReference type="Proteomes" id="UP000033558"/>
    </source>
</evidence>
<sequence length="108" mass="12362">MTVFDKIKILAKKQLKSINEVEKEMGYSQNTLYRLKRTNPSAKKLAELADYFHVSTDYLLGRESQGRQNIDITPAITNPAITLSFKGRIIPPEEVEMIRRIIEGGRPQ</sequence>
<organism evidence="2 3">
    <name type="scientific">Bombilactobacillus mellifer</name>
    <dbReference type="NCBI Taxonomy" id="1218492"/>
    <lineage>
        <taxon>Bacteria</taxon>
        <taxon>Bacillati</taxon>
        <taxon>Bacillota</taxon>
        <taxon>Bacilli</taxon>
        <taxon>Lactobacillales</taxon>
        <taxon>Lactobacillaceae</taxon>
        <taxon>Bombilactobacillus</taxon>
    </lineage>
</organism>
<dbReference type="InterPro" id="IPR001387">
    <property type="entry name" value="Cro/C1-type_HTH"/>
</dbReference>
<dbReference type="OrthoDB" id="9805856at2"/>
<dbReference type="Gene3D" id="1.10.260.40">
    <property type="entry name" value="lambda repressor-like DNA-binding domains"/>
    <property type="match status" value="1"/>
</dbReference>
<dbReference type="RefSeq" id="WP_046316313.1">
    <property type="nucleotide sequence ID" value="NZ_JBHSZT010000001.1"/>
</dbReference>
<dbReference type="AlphaFoldDB" id="A0A0F4LVY7"/>
<feature type="domain" description="HTH cro/C1-type" evidence="1">
    <location>
        <begin position="7"/>
        <end position="59"/>
    </location>
</feature>
<dbReference type="PATRIC" id="fig|1218492.5.peg.888"/>
<proteinExistence type="predicted"/>
<evidence type="ECO:0000259" key="1">
    <source>
        <dbReference type="PROSITE" id="PS50943"/>
    </source>
</evidence>
<dbReference type="PROSITE" id="PS50943">
    <property type="entry name" value="HTH_CROC1"/>
    <property type="match status" value="1"/>
</dbReference>
<dbReference type="Proteomes" id="UP000033558">
    <property type="component" value="Unassembled WGS sequence"/>
</dbReference>